<dbReference type="InterPro" id="IPR001509">
    <property type="entry name" value="Epimerase_deHydtase"/>
</dbReference>
<dbReference type="Pfam" id="PF01370">
    <property type="entry name" value="Epimerase"/>
    <property type="match status" value="1"/>
</dbReference>
<accession>A0A1F6GBY6</accession>
<dbReference type="InterPro" id="IPR036291">
    <property type="entry name" value="NAD(P)-bd_dom_sf"/>
</dbReference>
<dbReference type="PANTHER" id="PTHR43000">
    <property type="entry name" value="DTDP-D-GLUCOSE 4,6-DEHYDRATASE-RELATED"/>
    <property type="match status" value="1"/>
</dbReference>
<comment type="similarity">
    <text evidence="1">Belongs to the NAD(P)-dependent epimerase/dehydratase family.</text>
</comment>
<dbReference type="AlphaFoldDB" id="A0A1F6GBY6"/>
<evidence type="ECO:0000259" key="2">
    <source>
        <dbReference type="Pfam" id="PF01370"/>
    </source>
</evidence>
<dbReference type="SUPFAM" id="SSF51735">
    <property type="entry name" value="NAD(P)-binding Rossmann-fold domains"/>
    <property type="match status" value="1"/>
</dbReference>
<dbReference type="EMBL" id="MFMV01000057">
    <property type="protein sequence ID" value="OGG95630.1"/>
    <property type="molecule type" value="Genomic_DNA"/>
</dbReference>
<evidence type="ECO:0000256" key="1">
    <source>
        <dbReference type="ARBA" id="ARBA00007637"/>
    </source>
</evidence>
<comment type="caution">
    <text evidence="3">The sequence shown here is derived from an EMBL/GenBank/DDBJ whole genome shotgun (WGS) entry which is preliminary data.</text>
</comment>
<feature type="non-terminal residue" evidence="3">
    <location>
        <position position="1"/>
    </location>
</feature>
<evidence type="ECO:0000313" key="3">
    <source>
        <dbReference type="EMBL" id="OGG95630.1"/>
    </source>
</evidence>
<reference evidence="3 4" key="1">
    <citation type="journal article" date="2016" name="Nat. Commun.">
        <title>Thousands of microbial genomes shed light on interconnected biogeochemical processes in an aquifer system.</title>
        <authorList>
            <person name="Anantharaman K."/>
            <person name="Brown C.T."/>
            <person name="Hug L.A."/>
            <person name="Sharon I."/>
            <person name="Castelle C.J."/>
            <person name="Probst A.J."/>
            <person name="Thomas B.C."/>
            <person name="Singh A."/>
            <person name="Wilkins M.J."/>
            <person name="Karaoz U."/>
            <person name="Brodie E.L."/>
            <person name="Williams K.H."/>
            <person name="Hubbard S.S."/>
            <person name="Banfield J.F."/>
        </authorList>
    </citation>
    <scope>NUCLEOTIDE SEQUENCE [LARGE SCALE GENOMIC DNA]</scope>
</reference>
<gene>
    <name evidence="3" type="ORF">A2V95_01780</name>
</gene>
<sequence>AVFKKEKPAAVFHLAAQTNVRKSIADPVFDAETNIIGSLNLLENSVKFKAIKFIFISTGGAIYGDGVKIPTPETAEEAPISPYGIAKLSVEKYLHYYHRQYGLNYSVLRLANIYGPRQNYLGEAGVVAIFCNQLKKHQPLFINGFGCQTRDFVFVADVVSACLKVLTDAKPNIYNIGTAQENNINQLAVALQKVSGINTLIKHRSAIKGEQMKSCLSYQKIKSHLSWRPKHNLEGGLKETWRWFSKQ</sequence>
<organism evidence="3 4">
    <name type="scientific">Candidatus Kuenenbacteria bacterium RBG_16_41_7</name>
    <dbReference type="NCBI Taxonomy" id="1798560"/>
    <lineage>
        <taxon>Bacteria</taxon>
        <taxon>Candidatus Kueneniibacteriota</taxon>
    </lineage>
</organism>
<name>A0A1F6GBY6_9BACT</name>
<protein>
    <recommendedName>
        <fullName evidence="2">NAD-dependent epimerase/dehydratase domain-containing protein</fullName>
    </recommendedName>
</protein>
<evidence type="ECO:0000313" key="4">
    <source>
        <dbReference type="Proteomes" id="UP000178149"/>
    </source>
</evidence>
<dbReference type="Gene3D" id="3.40.50.720">
    <property type="entry name" value="NAD(P)-binding Rossmann-like Domain"/>
    <property type="match status" value="1"/>
</dbReference>
<dbReference type="Gene3D" id="3.90.25.10">
    <property type="entry name" value="UDP-galactose 4-epimerase, domain 1"/>
    <property type="match status" value="1"/>
</dbReference>
<dbReference type="Proteomes" id="UP000178149">
    <property type="component" value="Unassembled WGS sequence"/>
</dbReference>
<feature type="domain" description="NAD-dependent epimerase/dehydratase" evidence="2">
    <location>
        <begin position="2"/>
        <end position="177"/>
    </location>
</feature>
<proteinExistence type="inferred from homology"/>